<dbReference type="CDD" id="cd18622">
    <property type="entry name" value="GH32_Inu-like"/>
    <property type="match status" value="1"/>
</dbReference>
<dbReference type="GO" id="GO:0004575">
    <property type="term" value="F:sucrose alpha-glucosidase activity"/>
    <property type="evidence" value="ECO:0007669"/>
    <property type="project" value="TreeGrafter"/>
</dbReference>
<reference evidence="5 6" key="1">
    <citation type="submission" date="2021-10" db="EMBL/GenBank/DDBJ databases">
        <title>Anaerobic single-cell dispensing facilitates the cultivation of human gut bacteria.</title>
        <authorList>
            <person name="Afrizal A."/>
        </authorList>
    </citation>
    <scope>NUCLEOTIDE SEQUENCE [LARGE SCALE GENOMIC DNA]</scope>
    <source>
        <strain evidence="5 6">CLA-AA-H273</strain>
    </source>
</reference>
<keyword evidence="2 5" id="KW-0378">Hydrolase</keyword>
<name>A0AAE2ZYS8_9FIRM</name>
<dbReference type="InterPro" id="IPR013148">
    <property type="entry name" value="Glyco_hydro_32_N"/>
</dbReference>
<evidence type="ECO:0000259" key="4">
    <source>
        <dbReference type="Pfam" id="PF00251"/>
    </source>
</evidence>
<comment type="similarity">
    <text evidence="1">Belongs to the glycosyl hydrolase 32 family.</text>
</comment>
<dbReference type="PANTHER" id="PTHR42800">
    <property type="entry name" value="EXOINULINASE INUD (AFU_ORTHOLOGUE AFUA_5G00480)"/>
    <property type="match status" value="1"/>
</dbReference>
<dbReference type="SUPFAM" id="SSF75005">
    <property type="entry name" value="Arabinanase/levansucrase/invertase"/>
    <property type="match status" value="1"/>
</dbReference>
<dbReference type="GO" id="GO:0005987">
    <property type="term" value="P:sucrose catabolic process"/>
    <property type="evidence" value="ECO:0007669"/>
    <property type="project" value="TreeGrafter"/>
</dbReference>
<dbReference type="EMBL" id="JAJEPV010000024">
    <property type="protein sequence ID" value="MCC2120026.1"/>
    <property type="molecule type" value="Genomic_DNA"/>
</dbReference>
<evidence type="ECO:0000256" key="1">
    <source>
        <dbReference type="ARBA" id="ARBA00009902"/>
    </source>
</evidence>
<evidence type="ECO:0000256" key="3">
    <source>
        <dbReference type="ARBA" id="ARBA00023295"/>
    </source>
</evidence>
<keyword evidence="6" id="KW-1185">Reference proteome</keyword>
<dbReference type="SMART" id="SM00640">
    <property type="entry name" value="Glyco_32"/>
    <property type="match status" value="1"/>
</dbReference>
<dbReference type="RefSeq" id="WP_227733431.1">
    <property type="nucleotide sequence ID" value="NZ_JAJEPV010000024.1"/>
</dbReference>
<comment type="caution">
    <text evidence="5">The sequence shown here is derived from an EMBL/GenBank/DDBJ whole genome shotgun (WGS) entry which is preliminary data.</text>
</comment>
<sequence length="504" mass="58296">MKSFIADKKYLLFPIAMDAPCKTVAIWTKNEKIYEFDVPIGESGSPYRFQYYAPLNIESWRGQEIFIEVEDAWDFLEAIGFSDDNVHTEQHKPQIHFSPEAGWINDPNGLVYADGIYHLYFQYNPFQNQWGNLCWGHAVSEDLLHWKQLDTVMFPEKDGSIFSGCGIVNERGLLKLPDSALLFFYTMAGGKTKWSEGKKFTQRLAYSLDGGKTLQKTAEPVIDHIADENRDPKVYWHENSQAYYMVLFLEGHRFGIFRSENLQDWECTQTLELDEAWECPDLREIPVEDGGSRWVFWSADGFYFLGEFDGYRFITDGIRREAYQTTIPYAAQTFYGVKDVISVSWLRTQNNGQYYRGVMALPRKMTLVRSGEDIRLRMMPVENFLNARKLVYEDNTCELKYKPKDTVAIQIQLLGAGKISYVAEINGNNICFDWEAGSLTVNEQQAFMGNNIHEMSILIDAEICEVTTENGLYYGVFELNPGCDLRDWSIRSREMLNMKVMEIS</sequence>
<dbReference type="Pfam" id="PF00251">
    <property type="entry name" value="Glyco_hydro_32N"/>
    <property type="match status" value="1"/>
</dbReference>
<protein>
    <submittedName>
        <fullName evidence="5">Glycoside hydrolase family 32 protein</fullName>
    </submittedName>
</protein>
<dbReference type="InterPro" id="IPR018053">
    <property type="entry name" value="Glyco_hydro_32_AS"/>
</dbReference>
<dbReference type="PROSITE" id="PS00609">
    <property type="entry name" value="GLYCOSYL_HYDROL_F32"/>
    <property type="match status" value="1"/>
</dbReference>
<dbReference type="Proteomes" id="UP001197795">
    <property type="component" value="Unassembled WGS sequence"/>
</dbReference>
<dbReference type="PANTHER" id="PTHR42800:SF1">
    <property type="entry name" value="EXOINULINASE INUD (AFU_ORTHOLOGUE AFUA_5G00480)"/>
    <property type="match status" value="1"/>
</dbReference>
<gene>
    <name evidence="5" type="ORF">LKD75_10585</name>
</gene>
<dbReference type="InterPro" id="IPR001362">
    <property type="entry name" value="Glyco_hydro_32"/>
</dbReference>
<dbReference type="InterPro" id="IPR023296">
    <property type="entry name" value="Glyco_hydro_beta-prop_sf"/>
</dbReference>
<evidence type="ECO:0000313" key="5">
    <source>
        <dbReference type="EMBL" id="MCC2120026.1"/>
    </source>
</evidence>
<dbReference type="Gene3D" id="2.115.10.20">
    <property type="entry name" value="Glycosyl hydrolase domain, family 43"/>
    <property type="match status" value="1"/>
</dbReference>
<evidence type="ECO:0000313" key="6">
    <source>
        <dbReference type="Proteomes" id="UP001197795"/>
    </source>
</evidence>
<organism evidence="5 6">
    <name type="scientific">Waltera acetigignens</name>
    <dbReference type="NCBI Taxonomy" id="2981769"/>
    <lineage>
        <taxon>Bacteria</taxon>
        <taxon>Bacillati</taxon>
        <taxon>Bacillota</taxon>
        <taxon>Clostridia</taxon>
        <taxon>Lachnospirales</taxon>
        <taxon>Lachnospiraceae</taxon>
        <taxon>Waltera</taxon>
    </lineage>
</organism>
<proteinExistence type="inferred from homology"/>
<evidence type="ECO:0000256" key="2">
    <source>
        <dbReference type="ARBA" id="ARBA00022801"/>
    </source>
</evidence>
<accession>A0AAE2ZYS8</accession>
<feature type="domain" description="Glycosyl hydrolase family 32 N-terminal" evidence="4">
    <location>
        <begin position="96"/>
        <end position="372"/>
    </location>
</feature>
<dbReference type="AlphaFoldDB" id="A0AAE2ZYS8"/>
<keyword evidence="3" id="KW-0326">Glycosidase</keyword>
<dbReference type="GO" id="GO:0005737">
    <property type="term" value="C:cytoplasm"/>
    <property type="evidence" value="ECO:0007669"/>
    <property type="project" value="TreeGrafter"/>
</dbReference>